<evidence type="ECO:0000313" key="2">
    <source>
        <dbReference type="Proteomes" id="UP001054945"/>
    </source>
</evidence>
<organism evidence="1 2">
    <name type="scientific">Caerostris extrusa</name>
    <name type="common">Bark spider</name>
    <name type="synonym">Caerostris bankana</name>
    <dbReference type="NCBI Taxonomy" id="172846"/>
    <lineage>
        <taxon>Eukaryota</taxon>
        <taxon>Metazoa</taxon>
        <taxon>Ecdysozoa</taxon>
        <taxon>Arthropoda</taxon>
        <taxon>Chelicerata</taxon>
        <taxon>Arachnida</taxon>
        <taxon>Araneae</taxon>
        <taxon>Araneomorphae</taxon>
        <taxon>Entelegynae</taxon>
        <taxon>Araneoidea</taxon>
        <taxon>Araneidae</taxon>
        <taxon>Caerostris</taxon>
    </lineage>
</organism>
<evidence type="ECO:0000313" key="1">
    <source>
        <dbReference type="EMBL" id="GIY40727.1"/>
    </source>
</evidence>
<dbReference type="AlphaFoldDB" id="A0AAV4T735"/>
<feature type="non-terminal residue" evidence="1">
    <location>
        <position position="1"/>
    </location>
</feature>
<accession>A0AAV4T735</accession>
<name>A0AAV4T735_CAEEX</name>
<reference evidence="1 2" key="1">
    <citation type="submission" date="2021-06" db="EMBL/GenBank/DDBJ databases">
        <title>Caerostris extrusa draft genome.</title>
        <authorList>
            <person name="Kono N."/>
            <person name="Arakawa K."/>
        </authorList>
    </citation>
    <scope>NUCLEOTIDE SEQUENCE [LARGE SCALE GENOMIC DNA]</scope>
</reference>
<gene>
    <name evidence="1" type="ORF">CEXT_340961</name>
</gene>
<dbReference type="Proteomes" id="UP001054945">
    <property type="component" value="Unassembled WGS sequence"/>
</dbReference>
<proteinExistence type="predicted"/>
<dbReference type="EMBL" id="BPLR01010652">
    <property type="protein sequence ID" value="GIY40727.1"/>
    <property type="molecule type" value="Genomic_DNA"/>
</dbReference>
<comment type="caution">
    <text evidence="1">The sequence shown here is derived from an EMBL/GenBank/DDBJ whole genome shotgun (WGS) entry which is preliminary data.</text>
</comment>
<keyword evidence="2" id="KW-1185">Reference proteome</keyword>
<protein>
    <submittedName>
        <fullName evidence="1">Uncharacterized protein</fullName>
    </submittedName>
</protein>
<sequence>PLNDLIQHTQANHNDLNSLYVSELLTTSTASTRRKIL</sequence>